<dbReference type="Pfam" id="PF19252">
    <property type="entry name" value="HIND"/>
    <property type="match status" value="2"/>
</dbReference>
<proteinExistence type="inferred from homology"/>
<feature type="compositionally biased region" description="Basic and acidic residues" evidence="7">
    <location>
        <begin position="87"/>
        <end position="116"/>
    </location>
</feature>
<dbReference type="GO" id="GO:0045292">
    <property type="term" value="P:mRNA cis splicing, via spliceosome"/>
    <property type="evidence" value="ECO:0007669"/>
    <property type="project" value="TreeGrafter"/>
</dbReference>
<keyword evidence="5" id="KW-0539">Nucleus</keyword>
<feature type="compositionally biased region" description="Basic and acidic residues" evidence="7">
    <location>
        <begin position="245"/>
        <end position="257"/>
    </location>
</feature>
<reference evidence="8" key="2">
    <citation type="submission" date="2014-06" db="EMBL/GenBank/DDBJ databases">
        <title>The complete genome of Blastobotrys (Arxula) adeninivorans LS3 - a yeast of biotechnological interest.</title>
        <authorList>
            <person name="Kunze G."/>
            <person name="Gaillardin C."/>
            <person name="Czernicka M."/>
            <person name="Durrens P."/>
            <person name="Martin T."/>
            <person name="Boer E."/>
            <person name="Gabaldon T."/>
            <person name="Cruz J."/>
            <person name="Talla E."/>
            <person name="Marck C."/>
            <person name="Goffeau A."/>
            <person name="Barbe V."/>
            <person name="Baret P."/>
            <person name="Baronian K."/>
            <person name="Beier S."/>
            <person name="Bleykasten C."/>
            <person name="Bode R."/>
            <person name="Casaregola S."/>
            <person name="Despons L."/>
            <person name="Fairhead C."/>
            <person name="Giersberg M."/>
            <person name="Gierski P."/>
            <person name="Hahnel U."/>
            <person name="Hartmann A."/>
            <person name="Jankowska D."/>
            <person name="Jubin C."/>
            <person name="Jung P."/>
            <person name="Lafontaine I."/>
            <person name="Leh-Louis V."/>
            <person name="Lemaire M."/>
            <person name="Marcet-Houben M."/>
            <person name="Mascher M."/>
            <person name="Morel G."/>
            <person name="Richard G.-F."/>
            <person name="Riechen J."/>
            <person name="Sacerdot C."/>
            <person name="Sarkar A."/>
            <person name="Savel G."/>
            <person name="Schacherer J."/>
            <person name="Sherman D."/>
            <person name="Straub M.-L."/>
            <person name="Stein N."/>
            <person name="Thierry A."/>
            <person name="Trautwein-Schult A."/>
            <person name="Westhof E."/>
            <person name="Worch S."/>
            <person name="Dujon B."/>
            <person name="Souciet J.-L."/>
            <person name="Wincker P."/>
            <person name="Scholz U."/>
            <person name="Neuveglise N."/>
        </authorList>
    </citation>
    <scope>NUCLEOTIDE SEQUENCE</scope>
    <source>
        <strain evidence="8">LS3</strain>
    </source>
</reference>
<sequence length="648" mass="73885">MEESISLEETNKIRVSLGLKPIPAPSPEERKEEEPPQSGSNEELSLEDTNRIRKSLGLRPIEPESTVSSAPLTTEAQEAQAHANWIKKHEAETKQKRQEELREKIKATREKAELRSQQRGRTLGELSEDEDDSALGFLERLKQRTSKKNQKPRVDPQRENKTEEQEYTSEDLTGIKVGHKIDDFKGLSEGTILTLREQDVLDEQAEDQLEASVLVEKKRMAQNMKNKKGDQKYKAYDDDEFGDSAPKHDDSDDDSKNQDYFVLDGTSTLPAANNHDQERQQSNVQKESIDFEMAEVGHNDTGSDYKKQKPVKFKKPKKMAPKTRKRLRLDDEESSFDPSAMSTNDLEDDSDLQALLTLNRRKVLKREAKISPEDIAEKVMQYKDADNSTKKDTGGLVLSTVTEFVSSINPDNQEVVPEGNEAAIAETVESNASQDQDQDHGVEDAEMKDESVRSDEEAREGSVHVDASAVAPEEATVSGGVGNVLKLLQSRGVIKKKDEAEIEHERKQKEQKEWNIRMHKERVARELELERRKERDRMSGKYDTLSLKEREMIAAKENRERELEEARLAQKRFENYSPEVDIRYYDDDGRELSTKEAYKQLAQQFHGKAPGKHKLEKRIHKISEEKKVEAAPIFDSSNTSTKSGVRLQ</sequence>
<evidence type="ECO:0000256" key="4">
    <source>
        <dbReference type="ARBA" id="ARBA00023187"/>
    </source>
</evidence>
<evidence type="ECO:0000256" key="1">
    <source>
        <dbReference type="ARBA" id="ARBA00004123"/>
    </source>
</evidence>
<accession>A0A060T6P2</accession>
<evidence type="ECO:0000256" key="7">
    <source>
        <dbReference type="SAM" id="MobiDB-lite"/>
    </source>
</evidence>
<feature type="region of interest" description="Disordered" evidence="7">
    <location>
        <begin position="221"/>
        <end position="351"/>
    </location>
</feature>
<feature type="compositionally biased region" description="Polar residues" evidence="7">
    <location>
        <begin position="65"/>
        <end position="77"/>
    </location>
</feature>
<dbReference type="PANTHER" id="PTHR14152:SF5">
    <property type="entry name" value="U4_U6.U5 TRI-SNRNP-ASSOCIATED PROTEIN 1"/>
    <property type="match status" value="1"/>
</dbReference>
<name>A0A060T6P2_BLAAD</name>
<dbReference type="GO" id="GO:0000481">
    <property type="term" value="P:maturation of 5S rRNA"/>
    <property type="evidence" value="ECO:0007669"/>
    <property type="project" value="TreeGrafter"/>
</dbReference>
<evidence type="ECO:0000256" key="6">
    <source>
        <dbReference type="SAM" id="Coils"/>
    </source>
</evidence>
<protein>
    <submittedName>
        <fullName evidence="8">ARAD1B17072p</fullName>
    </submittedName>
</protein>
<feature type="coiled-coil region" evidence="6">
    <location>
        <begin position="545"/>
        <end position="572"/>
    </location>
</feature>
<feature type="region of interest" description="Disordered" evidence="7">
    <location>
        <begin position="1"/>
        <end position="170"/>
    </location>
</feature>
<feature type="compositionally biased region" description="Basic and acidic residues" evidence="7">
    <location>
        <begin position="152"/>
        <end position="164"/>
    </location>
</feature>
<comment type="subcellular location">
    <subcellularLocation>
        <location evidence="1">Nucleus</location>
    </subcellularLocation>
</comment>
<organism evidence="8">
    <name type="scientific">Blastobotrys adeninivorans</name>
    <name type="common">Yeast</name>
    <name type="synonym">Arxula adeninivorans</name>
    <dbReference type="NCBI Taxonomy" id="409370"/>
    <lineage>
        <taxon>Eukaryota</taxon>
        <taxon>Fungi</taxon>
        <taxon>Dikarya</taxon>
        <taxon>Ascomycota</taxon>
        <taxon>Saccharomycotina</taxon>
        <taxon>Dipodascomycetes</taxon>
        <taxon>Dipodascales</taxon>
        <taxon>Trichomonascaceae</taxon>
        <taxon>Blastobotrys</taxon>
    </lineage>
</organism>
<dbReference type="EMBL" id="HG937692">
    <property type="protein sequence ID" value="CDP36613.1"/>
    <property type="molecule type" value="Genomic_DNA"/>
</dbReference>
<feature type="compositionally biased region" description="Basic residues" evidence="7">
    <location>
        <begin position="308"/>
        <end position="327"/>
    </location>
</feature>
<comment type="similarity">
    <text evidence="2">Belongs to the SNU66/SART1 family.</text>
</comment>
<dbReference type="PANTHER" id="PTHR14152">
    <property type="entry name" value="SQUAMOUS CELL CARCINOMA ANTIGEN RECOGNISED BY CYTOTOXIC T LYMPHOCYTES"/>
    <property type="match status" value="1"/>
</dbReference>
<reference evidence="8" key="1">
    <citation type="submission" date="2014-02" db="EMBL/GenBank/DDBJ databases">
        <authorList>
            <person name="Genoscope - CEA"/>
        </authorList>
    </citation>
    <scope>NUCLEOTIDE SEQUENCE</scope>
    <source>
        <strain evidence="8">LS3</strain>
    </source>
</reference>
<dbReference type="InterPro" id="IPR045347">
    <property type="entry name" value="HIND"/>
</dbReference>
<keyword evidence="6" id="KW-0175">Coiled coil</keyword>
<evidence type="ECO:0000256" key="5">
    <source>
        <dbReference type="ARBA" id="ARBA00023242"/>
    </source>
</evidence>
<feature type="region of interest" description="Disordered" evidence="7">
    <location>
        <begin position="421"/>
        <end position="475"/>
    </location>
</feature>
<dbReference type="PhylomeDB" id="A0A060T6P2"/>
<feature type="compositionally biased region" description="Polar residues" evidence="7">
    <location>
        <begin position="635"/>
        <end position="648"/>
    </location>
</feature>
<feature type="compositionally biased region" description="Basic and acidic residues" evidence="7">
    <location>
        <begin position="437"/>
        <end position="463"/>
    </location>
</feature>
<dbReference type="Pfam" id="PF03343">
    <property type="entry name" value="SART-1"/>
    <property type="match status" value="1"/>
</dbReference>
<evidence type="ECO:0000256" key="3">
    <source>
        <dbReference type="ARBA" id="ARBA00022664"/>
    </source>
</evidence>
<keyword evidence="3" id="KW-0507">mRNA processing</keyword>
<keyword evidence="4" id="KW-0508">mRNA splicing</keyword>
<dbReference type="InterPro" id="IPR005011">
    <property type="entry name" value="SNU66/SART1"/>
</dbReference>
<feature type="compositionally biased region" description="Basic and acidic residues" evidence="7">
    <location>
        <begin position="227"/>
        <end position="236"/>
    </location>
</feature>
<feature type="region of interest" description="Disordered" evidence="7">
    <location>
        <begin position="626"/>
        <end position="648"/>
    </location>
</feature>
<evidence type="ECO:0000256" key="2">
    <source>
        <dbReference type="ARBA" id="ARBA00006076"/>
    </source>
</evidence>
<feature type="compositionally biased region" description="Basic and acidic residues" evidence="7">
    <location>
        <begin position="295"/>
        <end position="307"/>
    </location>
</feature>
<dbReference type="GO" id="GO:0046540">
    <property type="term" value="C:U4/U6 x U5 tri-snRNP complex"/>
    <property type="evidence" value="ECO:0007669"/>
    <property type="project" value="InterPro"/>
</dbReference>
<gene>
    <name evidence="8" type="ORF">GNLVRS02_ARAD1B17072g</name>
</gene>
<dbReference type="AlphaFoldDB" id="A0A060T6P2"/>
<evidence type="ECO:0000313" key="8">
    <source>
        <dbReference type="EMBL" id="CDP36613.1"/>
    </source>
</evidence>